<sequence>MTRPSVNTQARRAMARLQLAALGVLLLVAFCGPAAATTQSFGDLAATGLPELAAAVVTEVQGTPLEPIVNGVVRAVNDALGVSHSLAAPSPAGAAIFDTSAAPAGAPAGAPAAIAAPIFDTSAPAAAAPAKAPMVAPAPAPAAKAPAVGRAVPVFASPNDAGAVGGRRLLRA</sequence>
<reference evidence="2 3" key="1">
    <citation type="journal article" date="2024" name="Nat. Commun.">
        <title>Phylogenomics reveals the evolutionary origins of lichenization in chlorophyte algae.</title>
        <authorList>
            <person name="Puginier C."/>
            <person name="Libourel C."/>
            <person name="Otte J."/>
            <person name="Skaloud P."/>
            <person name="Haon M."/>
            <person name="Grisel S."/>
            <person name="Petersen M."/>
            <person name="Berrin J.G."/>
            <person name="Delaux P.M."/>
            <person name="Dal Grande F."/>
            <person name="Keller J."/>
        </authorList>
    </citation>
    <scope>NUCLEOTIDE SEQUENCE [LARGE SCALE GENOMIC DNA]</scope>
    <source>
        <strain evidence="2 3">SAG 245.80</strain>
    </source>
</reference>
<dbReference type="Proteomes" id="UP001445335">
    <property type="component" value="Unassembled WGS sequence"/>
</dbReference>
<evidence type="ECO:0000313" key="3">
    <source>
        <dbReference type="Proteomes" id="UP001445335"/>
    </source>
</evidence>
<name>A0AAW1QJX7_9CHLO</name>
<gene>
    <name evidence="2" type="ORF">WJX81_008617</name>
</gene>
<feature type="signal peptide" evidence="1">
    <location>
        <begin position="1"/>
        <end position="36"/>
    </location>
</feature>
<dbReference type="AlphaFoldDB" id="A0AAW1QJX7"/>
<evidence type="ECO:0000313" key="2">
    <source>
        <dbReference type="EMBL" id="KAK9821734.1"/>
    </source>
</evidence>
<dbReference type="EMBL" id="JALJOU010000098">
    <property type="protein sequence ID" value="KAK9821734.1"/>
    <property type="molecule type" value="Genomic_DNA"/>
</dbReference>
<organism evidence="2 3">
    <name type="scientific">Elliptochloris bilobata</name>
    <dbReference type="NCBI Taxonomy" id="381761"/>
    <lineage>
        <taxon>Eukaryota</taxon>
        <taxon>Viridiplantae</taxon>
        <taxon>Chlorophyta</taxon>
        <taxon>core chlorophytes</taxon>
        <taxon>Trebouxiophyceae</taxon>
        <taxon>Trebouxiophyceae incertae sedis</taxon>
        <taxon>Elliptochloris clade</taxon>
        <taxon>Elliptochloris</taxon>
    </lineage>
</organism>
<accession>A0AAW1QJX7</accession>
<comment type="caution">
    <text evidence="2">The sequence shown here is derived from an EMBL/GenBank/DDBJ whole genome shotgun (WGS) entry which is preliminary data.</text>
</comment>
<evidence type="ECO:0000256" key="1">
    <source>
        <dbReference type="SAM" id="SignalP"/>
    </source>
</evidence>
<feature type="chain" id="PRO_5043968386" evidence="1">
    <location>
        <begin position="37"/>
        <end position="172"/>
    </location>
</feature>
<protein>
    <submittedName>
        <fullName evidence="2">Uncharacterized protein</fullName>
    </submittedName>
</protein>
<keyword evidence="3" id="KW-1185">Reference proteome</keyword>
<proteinExistence type="predicted"/>
<keyword evidence="1" id="KW-0732">Signal</keyword>